<gene>
    <name evidence="3" type="ORF">PMAYCL1PPCAC_21790</name>
</gene>
<evidence type="ECO:0000259" key="2">
    <source>
        <dbReference type="PROSITE" id="PS50222"/>
    </source>
</evidence>
<dbReference type="Pfam" id="PF13202">
    <property type="entry name" value="EF-hand_5"/>
    <property type="match status" value="2"/>
</dbReference>
<organism evidence="3 4">
    <name type="scientific">Pristionchus mayeri</name>
    <dbReference type="NCBI Taxonomy" id="1317129"/>
    <lineage>
        <taxon>Eukaryota</taxon>
        <taxon>Metazoa</taxon>
        <taxon>Ecdysozoa</taxon>
        <taxon>Nematoda</taxon>
        <taxon>Chromadorea</taxon>
        <taxon>Rhabditida</taxon>
        <taxon>Rhabditina</taxon>
        <taxon>Diplogasteromorpha</taxon>
        <taxon>Diplogasteroidea</taxon>
        <taxon>Neodiplogasteridae</taxon>
        <taxon>Pristionchus</taxon>
    </lineage>
</organism>
<feature type="domain" description="EF-hand" evidence="2">
    <location>
        <begin position="90"/>
        <end position="119"/>
    </location>
</feature>
<dbReference type="InterPro" id="IPR002048">
    <property type="entry name" value="EF_hand_dom"/>
</dbReference>
<dbReference type="InterPro" id="IPR018247">
    <property type="entry name" value="EF_Hand_1_Ca_BS"/>
</dbReference>
<keyword evidence="1" id="KW-0106">Calcium</keyword>
<dbReference type="Gene3D" id="1.10.238.10">
    <property type="entry name" value="EF-hand"/>
    <property type="match status" value="1"/>
</dbReference>
<accession>A0AAN5CWH5</accession>
<sequence>NLFSYIVRETRGIVARTLFSKCRNAKCNFFCCNCDYKCDRWGGRDTDEELERRRRSAGPQSFNAIDWNGDGVISEDEAREFVFNGTSSIRAKRDIIEGFAEMDVNGDGVIQPGDFDHSL</sequence>
<reference evidence="4" key="1">
    <citation type="submission" date="2022-10" db="EMBL/GenBank/DDBJ databases">
        <title>Genome assembly of Pristionchus species.</title>
        <authorList>
            <person name="Yoshida K."/>
            <person name="Sommer R.J."/>
        </authorList>
    </citation>
    <scope>NUCLEOTIDE SEQUENCE [LARGE SCALE GENOMIC DNA]</scope>
    <source>
        <strain evidence="4">RS5460</strain>
    </source>
</reference>
<keyword evidence="4" id="KW-1185">Reference proteome</keyword>
<dbReference type="SUPFAM" id="SSF47473">
    <property type="entry name" value="EF-hand"/>
    <property type="match status" value="1"/>
</dbReference>
<dbReference type="EMBL" id="BTRK01000005">
    <property type="protein sequence ID" value="GMR51595.1"/>
    <property type="molecule type" value="Genomic_DNA"/>
</dbReference>
<dbReference type="PROSITE" id="PS00018">
    <property type="entry name" value="EF_HAND_1"/>
    <property type="match status" value="1"/>
</dbReference>
<dbReference type="InterPro" id="IPR011992">
    <property type="entry name" value="EF-hand-dom_pair"/>
</dbReference>
<proteinExistence type="predicted"/>
<dbReference type="GO" id="GO:0005509">
    <property type="term" value="F:calcium ion binding"/>
    <property type="evidence" value="ECO:0007669"/>
    <property type="project" value="InterPro"/>
</dbReference>
<protein>
    <recommendedName>
        <fullName evidence="2">EF-hand domain-containing protein</fullName>
    </recommendedName>
</protein>
<comment type="caution">
    <text evidence="3">The sequence shown here is derived from an EMBL/GenBank/DDBJ whole genome shotgun (WGS) entry which is preliminary data.</text>
</comment>
<evidence type="ECO:0000313" key="4">
    <source>
        <dbReference type="Proteomes" id="UP001328107"/>
    </source>
</evidence>
<feature type="non-terminal residue" evidence="3">
    <location>
        <position position="119"/>
    </location>
</feature>
<name>A0AAN5CWH5_9BILA</name>
<evidence type="ECO:0000256" key="1">
    <source>
        <dbReference type="ARBA" id="ARBA00022837"/>
    </source>
</evidence>
<feature type="non-terminal residue" evidence="3">
    <location>
        <position position="1"/>
    </location>
</feature>
<dbReference type="Proteomes" id="UP001328107">
    <property type="component" value="Unassembled WGS sequence"/>
</dbReference>
<dbReference type="AlphaFoldDB" id="A0AAN5CWH5"/>
<evidence type="ECO:0000313" key="3">
    <source>
        <dbReference type="EMBL" id="GMR51595.1"/>
    </source>
</evidence>
<dbReference type="PROSITE" id="PS50222">
    <property type="entry name" value="EF_HAND_2"/>
    <property type="match status" value="1"/>
</dbReference>